<dbReference type="Pfam" id="PF01206">
    <property type="entry name" value="TusA"/>
    <property type="match status" value="1"/>
</dbReference>
<comment type="caution">
    <text evidence="3">The sequence shown here is derived from an EMBL/GenBank/DDBJ whole genome shotgun (WGS) entry which is preliminary data.</text>
</comment>
<dbReference type="InterPro" id="IPR036868">
    <property type="entry name" value="TusA-like_sf"/>
</dbReference>
<dbReference type="Proteomes" id="UP001596135">
    <property type="component" value="Unassembled WGS sequence"/>
</dbReference>
<sequence length="72" mass="7946">MTDLELDCRGMLCPLPVIELGKRYAEVPVGGLVAVLADDVAARTDIPAWCRMRGQEFVGELEPGRYVVRRAT</sequence>
<keyword evidence="4" id="KW-1185">Reference proteome</keyword>
<evidence type="ECO:0000313" key="3">
    <source>
        <dbReference type="EMBL" id="MFC6043513.1"/>
    </source>
</evidence>
<dbReference type="Gene3D" id="3.30.110.40">
    <property type="entry name" value="TusA-like domain"/>
    <property type="match status" value="1"/>
</dbReference>
<dbReference type="RefSeq" id="WP_379153629.1">
    <property type="nucleotide sequence ID" value="NZ_JBHSRJ010000004.1"/>
</dbReference>
<dbReference type="CDD" id="cd00291">
    <property type="entry name" value="SirA_YedF_YeeD"/>
    <property type="match status" value="1"/>
</dbReference>
<feature type="domain" description="UPF0033" evidence="2">
    <location>
        <begin position="6"/>
        <end position="30"/>
    </location>
</feature>
<proteinExistence type="inferred from homology"/>
<evidence type="ECO:0000256" key="1">
    <source>
        <dbReference type="ARBA" id="ARBA00008984"/>
    </source>
</evidence>
<reference evidence="4" key="1">
    <citation type="journal article" date="2019" name="Int. J. Syst. Evol. Microbiol.">
        <title>The Global Catalogue of Microorganisms (GCM) 10K type strain sequencing project: providing services to taxonomists for standard genome sequencing and annotation.</title>
        <authorList>
            <consortium name="The Broad Institute Genomics Platform"/>
            <consortium name="The Broad Institute Genome Sequencing Center for Infectious Disease"/>
            <person name="Wu L."/>
            <person name="Ma J."/>
        </authorList>
    </citation>
    <scope>NUCLEOTIDE SEQUENCE [LARGE SCALE GENOMIC DNA]</scope>
    <source>
        <strain evidence="4">CCUG 54522</strain>
    </source>
</reference>
<dbReference type="InterPro" id="IPR001455">
    <property type="entry name" value="TusA-like"/>
</dbReference>
<evidence type="ECO:0000259" key="2">
    <source>
        <dbReference type="PROSITE" id="PS01148"/>
    </source>
</evidence>
<name>A0ABW1LIJ3_9ACTN</name>
<organism evidence="3 4">
    <name type="scientific">Nocardioides hankookensis</name>
    <dbReference type="NCBI Taxonomy" id="443157"/>
    <lineage>
        <taxon>Bacteria</taxon>
        <taxon>Bacillati</taxon>
        <taxon>Actinomycetota</taxon>
        <taxon>Actinomycetes</taxon>
        <taxon>Propionibacteriales</taxon>
        <taxon>Nocardioidaceae</taxon>
        <taxon>Nocardioides</taxon>
    </lineage>
</organism>
<dbReference type="EMBL" id="JBHSRJ010000004">
    <property type="protein sequence ID" value="MFC6043513.1"/>
    <property type="molecule type" value="Genomic_DNA"/>
</dbReference>
<comment type="similarity">
    <text evidence="1">Belongs to the sulfur carrier protein TusA family.</text>
</comment>
<dbReference type="SUPFAM" id="SSF64307">
    <property type="entry name" value="SirA-like"/>
    <property type="match status" value="1"/>
</dbReference>
<accession>A0ABW1LIJ3</accession>
<dbReference type="PANTHER" id="PTHR33279:SF6">
    <property type="entry name" value="SULFUR CARRIER PROTEIN YEDF-RELATED"/>
    <property type="match status" value="1"/>
</dbReference>
<gene>
    <name evidence="3" type="ORF">ACFPYL_10530</name>
</gene>
<evidence type="ECO:0000313" key="4">
    <source>
        <dbReference type="Proteomes" id="UP001596135"/>
    </source>
</evidence>
<dbReference type="PROSITE" id="PS01148">
    <property type="entry name" value="UPF0033"/>
    <property type="match status" value="1"/>
</dbReference>
<dbReference type="PANTHER" id="PTHR33279">
    <property type="entry name" value="SULFUR CARRIER PROTEIN YEDF-RELATED"/>
    <property type="match status" value="1"/>
</dbReference>
<protein>
    <submittedName>
        <fullName evidence="3">Sulfurtransferase TusA family protein</fullName>
    </submittedName>
</protein>